<reference evidence="3" key="1">
    <citation type="journal article" date="2019" name="Int. J. Syst. Evol. Microbiol.">
        <title>The Global Catalogue of Microorganisms (GCM) 10K type strain sequencing project: providing services to taxonomists for standard genome sequencing and annotation.</title>
        <authorList>
            <consortium name="The Broad Institute Genomics Platform"/>
            <consortium name="The Broad Institute Genome Sequencing Center for Infectious Disease"/>
            <person name="Wu L."/>
            <person name="Ma J."/>
        </authorList>
    </citation>
    <scope>NUCLEOTIDE SEQUENCE [LARGE SCALE GENOMIC DNA]</scope>
    <source>
        <strain evidence="3">JCM 17498</strain>
    </source>
</reference>
<dbReference type="InterPro" id="IPR016181">
    <property type="entry name" value="Acyl_CoA_acyltransferase"/>
</dbReference>
<dbReference type="EMBL" id="BAABBF010000001">
    <property type="protein sequence ID" value="GAA3697474.1"/>
    <property type="molecule type" value="Genomic_DNA"/>
</dbReference>
<dbReference type="Proteomes" id="UP001500523">
    <property type="component" value="Unassembled WGS sequence"/>
</dbReference>
<protein>
    <submittedName>
        <fullName evidence="2">GNAT family N-acetyltransferase</fullName>
    </submittedName>
</protein>
<evidence type="ECO:0000313" key="2">
    <source>
        <dbReference type="EMBL" id="GAA3697474.1"/>
    </source>
</evidence>
<dbReference type="PANTHER" id="PTHR43792:SF16">
    <property type="entry name" value="N-ACETYLTRANSFERASE DOMAIN-CONTAINING PROTEIN"/>
    <property type="match status" value="1"/>
</dbReference>
<dbReference type="PANTHER" id="PTHR43792">
    <property type="entry name" value="GNAT FAMILY, PUTATIVE (AFU_ORTHOLOGUE AFUA_3G00765)-RELATED-RELATED"/>
    <property type="match status" value="1"/>
</dbReference>
<sequence length="180" mass="19703">MTPPTLTSARLILTPPVAGDHADMVSLWADPAVYEAIVGRIFTPEEVWHRLLRYIGHWQHCGYGHWTVREAGSGRYLGSVGIMDSRRETVPDFTGTPEVGWAFLGHAHGHGYAAEALAALFGWADARLPRTVCIIDPANIASLRLAARVGYTIYAEGSYRDRPTRFLERMGGLASQGGEA</sequence>
<gene>
    <name evidence="2" type="ORF">GCM10022268_05000</name>
</gene>
<organism evidence="2 3">
    <name type="scientific">Sphingomonas cynarae</name>
    <dbReference type="NCBI Taxonomy" id="930197"/>
    <lineage>
        <taxon>Bacteria</taxon>
        <taxon>Pseudomonadati</taxon>
        <taxon>Pseudomonadota</taxon>
        <taxon>Alphaproteobacteria</taxon>
        <taxon>Sphingomonadales</taxon>
        <taxon>Sphingomonadaceae</taxon>
        <taxon>Sphingomonas</taxon>
    </lineage>
</organism>
<dbReference type="InterPro" id="IPR051531">
    <property type="entry name" value="N-acetyltransferase"/>
</dbReference>
<keyword evidence="3" id="KW-1185">Reference proteome</keyword>
<dbReference type="InterPro" id="IPR000182">
    <property type="entry name" value="GNAT_dom"/>
</dbReference>
<evidence type="ECO:0000313" key="3">
    <source>
        <dbReference type="Proteomes" id="UP001500523"/>
    </source>
</evidence>
<dbReference type="Pfam" id="PF13302">
    <property type="entry name" value="Acetyltransf_3"/>
    <property type="match status" value="1"/>
</dbReference>
<proteinExistence type="predicted"/>
<comment type="caution">
    <text evidence="2">The sequence shown here is derived from an EMBL/GenBank/DDBJ whole genome shotgun (WGS) entry which is preliminary data.</text>
</comment>
<feature type="domain" description="N-acetyltransferase" evidence="1">
    <location>
        <begin position="10"/>
        <end position="152"/>
    </location>
</feature>
<name>A0ABP7D1C8_9SPHN</name>
<dbReference type="RefSeq" id="WP_344691782.1">
    <property type="nucleotide sequence ID" value="NZ_BAABBF010000001.1"/>
</dbReference>
<evidence type="ECO:0000259" key="1">
    <source>
        <dbReference type="Pfam" id="PF13302"/>
    </source>
</evidence>
<accession>A0ABP7D1C8</accession>
<dbReference type="Gene3D" id="3.40.630.30">
    <property type="match status" value="1"/>
</dbReference>
<dbReference type="SUPFAM" id="SSF55729">
    <property type="entry name" value="Acyl-CoA N-acyltransferases (Nat)"/>
    <property type="match status" value="1"/>
</dbReference>